<feature type="domain" description="Histone deacetylase" evidence="1">
    <location>
        <begin position="21"/>
        <end position="310"/>
    </location>
</feature>
<accession>A0A9Y1FKW1</accession>
<dbReference type="PANTHER" id="PTHR10625">
    <property type="entry name" value="HISTONE DEACETYLASE HDAC1-RELATED"/>
    <property type="match status" value="1"/>
</dbReference>
<dbReference type="Pfam" id="PF00850">
    <property type="entry name" value="Hist_deacetyl"/>
    <property type="match status" value="1"/>
</dbReference>
<dbReference type="CDD" id="cd09992">
    <property type="entry name" value="HDAC_classII"/>
    <property type="match status" value="1"/>
</dbReference>
<dbReference type="PANTHER" id="PTHR10625:SF10">
    <property type="entry name" value="HISTONE DEACETYLASE HDAC1"/>
    <property type="match status" value="1"/>
</dbReference>
<dbReference type="InterPro" id="IPR023696">
    <property type="entry name" value="Ureohydrolase_dom_sf"/>
</dbReference>
<name>A0A9Y1FKW1_9ARCH</name>
<dbReference type="AlphaFoldDB" id="A0A9Y1FKW1"/>
<dbReference type="Proteomes" id="UP001201020">
    <property type="component" value="Chromosome"/>
</dbReference>
<protein>
    <recommendedName>
        <fullName evidence="1">Histone deacetylase domain-containing protein</fullName>
    </recommendedName>
</protein>
<sequence>MYNLITLSNEEMKKHVMDPQHPEKPLRLDKFIQGFNLFKDKNNYKCKYVKSEKILEEDLLLVHNLNLINIIKSISLQGGGVITWDNVLNKHTFSSACYAAGASKQAAELVSNNETEKAFAIVRPPGHHTNSSTVAGFCFFNNIAIAAETLISKGFSKIAIVDIDQHFGNGTADIFYSRNDVLYYSIHAHPAYAYPGRGYPFESGIYDGTGYTVNCPVLPKINTQNWIYTFQQSIKILEQFKPEVVLVSVGFDGLETDPVGMLNLKIEAFQAAGFILSQIADKYSKGRIIAVTEGGYDLNSLSFCTNSFLSGIMGTKPKILTYQDNWKIFKTTRYQLAIFKKHLSSFWDL</sequence>
<proteinExistence type="predicted"/>
<dbReference type="GO" id="GO:0040029">
    <property type="term" value="P:epigenetic regulation of gene expression"/>
    <property type="evidence" value="ECO:0007669"/>
    <property type="project" value="TreeGrafter"/>
</dbReference>
<dbReference type="InterPro" id="IPR023801">
    <property type="entry name" value="His_deacetylse_dom"/>
</dbReference>
<reference evidence="2" key="1">
    <citation type="journal article" date="2022" name="Nat. Microbiol.">
        <title>Unique mobile elements and scalable gene flow at the prokaryote-eukaryote boundary revealed by circularized Asgard archaea genomes.</title>
        <authorList>
            <person name="Wu F."/>
            <person name="Speth D.R."/>
            <person name="Philosof A."/>
            <person name="Cremiere A."/>
            <person name="Narayanan A."/>
            <person name="Barco R.A."/>
            <person name="Connon S.A."/>
            <person name="Amend J.P."/>
            <person name="Antoshechkin I.A."/>
            <person name="Orphan V.J."/>
        </authorList>
    </citation>
    <scope>NUCLEOTIDE SEQUENCE</scope>
    <source>
        <strain evidence="2">PM71</strain>
    </source>
</reference>
<dbReference type="PRINTS" id="PR01270">
    <property type="entry name" value="HDASUPER"/>
</dbReference>
<dbReference type="GO" id="GO:0004407">
    <property type="term" value="F:histone deacetylase activity"/>
    <property type="evidence" value="ECO:0007669"/>
    <property type="project" value="TreeGrafter"/>
</dbReference>
<dbReference type="EMBL" id="CP084166">
    <property type="protein sequence ID" value="UJG40690.1"/>
    <property type="molecule type" value="Genomic_DNA"/>
</dbReference>
<dbReference type="SUPFAM" id="SSF52768">
    <property type="entry name" value="Arginase/deacetylase"/>
    <property type="match status" value="1"/>
</dbReference>
<dbReference type="InterPro" id="IPR037138">
    <property type="entry name" value="His_deacetylse_dom_sf"/>
</dbReference>
<gene>
    <name evidence="2" type="ORF">K9W45_12750</name>
</gene>
<dbReference type="Gene3D" id="3.40.800.20">
    <property type="entry name" value="Histone deacetylase domain"/>
    <property type="match status" value="1"/>
</dbReference>
<evidence type="ECO:0000259" key="1">
    <source>
        <dbReference type="Pfam" id="PF00850"/>
    </source>
</evidence>
<organism evidence="2">
    <name type="scientific">Candidatus Heimdallarchaeum aukensis</name>
    <dbReference type="NCBI Taxonomy" id="2876573"/>
    <lineage>
        <taxon>Archaea</taxon>
        <taxon>Promethearchaeati</taxon>
        <taxon>Candidatus Heimdallarchaeota</taxon>
        <taxon>Candidatus Heimdallarchaeia (ex Rinke et al. 2021) (nom. nud.)</taxon>
        <taxon>Candidatus Heimdallarchaeales</taxon>
        <taxon>Candidatus Heimdallarchaeaceae</taxon>
        <taxon>Candidatus Heimdallarchaeum</taxon>
    </lineage>
</organism>
<dbReference type="InterPro" id="IPR000286">
    <property type="entry name" value="HDACs"/>
</dbReference>
<evidence type="ECO:0000313" key="2">
    <source>
        <dbReference type="EMBL" id="UJG40690.1"/>
    </source>
</evidence>